<dbReference type="STRING" id="1202724.AM493_02785"/>
<reference evidence="1 2" key="1">
    <citation type="submission" date="2015-08" db="EMBL/GenBank/DDBJ databases">
        <title>Whole genome sequence of Flavobacterium akiainvivens IK-1T, from decaying Wikstroemia oahuensis, an endemic Hawaiian shrub.</title>
        <authorList>
            <person name="Wan X."/>
            <person name="Hou S."/>
            <person name="Saito J."/>
            <person name="Donachie S."/>
        </authorList>
    </citation>
    <scope>NUCLEOTIDE SEQUENCE [LARGE SCALE GENOMIC DNA]</scope>
    <source>
        <strain evidence="1 2">IK-1</strain>
    </source>
</reference>
<accession>A0A0M8MG58</accession>
<protein>
    <submittedName>
        <fullName evidence="1">Uncharacterized protein</fullName>
    </submittedName>
</protein>
<dbReference type="EMBL" id="LIYD01000005">
    <property type="protein sequence ID" value="KOS05077.1"/>
    <property type="molecule type" value="Genomic_DNA"/>
</dbReference>
<dbReference type="OrthoDB" id="1161469at2"/>
<comment type="caution">
    <text evidence="1">The sequence shown here is derived from an EMBL/GenBank/DDBJ whole genome shotgun (WGS) entry which is preliminary data.</text>
</comment>
<dbReference type="AlphaFoldDB" id="A0A0M8MG58"/>
<dbReference type="Proteomes" id="UP000037755">
    <property type="component" value="Unassembled WGS sequence"/>
</dbReference>
<keyword evidence="2" id="KW-1185">Reference proteome</keyword>
<proteinExistence type="predicted"/>
<gene>
    <name evidence="1" type="ORF">AM493_02785</name>
</gene>
<dbReference type="PATRIC" id="fig|1202724.3.peg.572"/>
<name>A0A0M8MG58_9FLAO</name>
<sequence>MKAKYLVYILPFLLINCNTNNSPQPDTNSEIEKLTEKENASDKDEYKDGILAGSFAFEVKTDDVEMEDGIIPWASIEKPEEDLPNLINGDDIIIKDKKITVIIDYPLTNEYHFNLESNNGFSRKMLLTEISKHYYKLYKEEEETATIKTLPMDKRTIANRNETNGKYGIWGHDIADLVLTDIYFYKSDDGKIILRMDIES</sequence>
<dbReference type="PANTHER" id="PTHR37515:SF2">
    <property type="entry name" value="YALI0C09240P"/>
    <property type="match status" value="1"/>
</dbReference>
<organism evidence="1 2">
    <name type="scientific">Flavobacterium akiainvivens</name>
    <dbReference type="NCBI Taxonomy" id="1202724"/>
    <lineage>
        <taxon>Bacteria</taxon>
        <taxon>Pseudomonadati</taxon>
        <taxon>Bacteroidota</taxon>
        <taxon>Flavobacteriia</taxon>
        <taxon>Flavobacteriales</taxon>
        <taxon>Flavobacteriaceae</taxon>
        <taxon>Flavobacterium</taxon>
    </lineage>
</organism>
<evidence type="ECO:0000313" key="2">
    <source>
        <dbReference type="Proteomes" id="UP000037755"/>
    </source>
</evidence>
<dbReference type="PANTHER" id="PTHR37515">
    <property type="entry name" value="YALI0C09240P"/>
    <property type="match status" value="1"/>
</dbReference>
<dbReference type="RefSeq" id="WP_054406139.1">
    <property type="nucleotide sequence ID" value="NZ_FOYA01000006.1"/>
</dbReference>
<evidence type="ECO:0000313" key="1">
    <source>
        <dbReference type="EMBL" id="KOS05077.1"/>
    </source>
</evidence>